<proteinExistence type="predicted"/>
<feature type="transmembrane region" description="Helical" evidence="1">
    <location>
        <begin position="224"/>
        <end position="242"/>
    </location>
</feature>
<protein>
    <submittedName>
        <fullName evidence="3">Uncharacterized protein</fullName>
    </submittedName>
</protein>
<evidence type="ECO:0000256" key="1">
    <source>
        <dbReference type="SAM" id="Phobius"/>
    </source>
</evidence>
<organism evidence="2 3">
    <name type="scientific">Panagrolaimus davidi</name>
    <dbReference type="NCBI Taxonomy" id="227884"/>
    <lineage>
        <taxon>Eukaryota</taxon>
        <taxon>Metazoa</taxon>
        <taxon>Ecdysozoa</taxon>
        <taxon>Nematoda</taxon>
        <taxon>Chromadorea</taxon>
        <taxon>Rhabditida</taxon>
        <taxon>Tylenchina</taxon>
        <taxon>Panagrolaimomorpha</taxon>
        <taxon>Panagrolaimoidea</taxon>
        <taxon>Panagrolaimidae</taxon>
        <taxon>Panagrolaimus</taxon>
    </lineage>
</organism>
<keyword evidence="1" id="KW-0812">Transmembrane</keyword>
<keyword evidence="1" id="KW-1133">Transmembrane helix</keyword>
<keyword evidence="2" id="KW-1185">Reference proteome</keyword>
<dbReference type="AlphaFoldDB" id="A0A914PW01"/>
<keyword evidence="1" id="KW-0472">Membrane</keyword>
<reference evidence="3" key="1">
    <citation type="submission" date="2022-11" db="UniProtKB">
        <authorList>
            <consortium name="WormBaseParasite"/>
        </authorList>
    </citation>
    <scope>IDENTIFICATION</scope>
</reference>
<sequence>MITKKCSNIRFLFDNYGDFDYTDLLTTPKNRSGTGLIEELNKNVPFYNFNGIDYINLANPITVFWLKIKDSEPEHFLIIETENGEIIQKTFQMGLEANGHAPQKVVETLSNGVKISLKNELCVPDIYTFLGFVRYVITVDETGLLKASFYESKTGENKKLYYLEVEKTGVPKVAVNETNFEKFLLELTTTTTTTTATTTTTSKPAPSSPTAAAKFIGKGNEKSAVSILPLSYLISFIGILLFL</sequence>
<name>A0A914PW01_9BILA</name>
<evidence type="ECO:0000313" key="3">
    <source>
        <dbReference type="WBParaSite" id="PDA_v2.g20514.t1"/>
    </source>
</evidence>
<evidence type="ECO:0000313" key="2">
    <source>
        <dbReference type="Proteomes" id="UP000887578"/>
    </source>
</evidence>
<accession>A0A914PW01</accession>
<dbReference type="Proteomes" id="UP000887578">
    <property type="component" value="Unplaced"/>
</dbReference>
<dbReference type="WBParaSite" id="PDA_v2.g20514.t1">
    <property type="protein sequence ID" value="PDA_v2.g20514.t1"/>
    <property type="gene ID" value="PDA_v2.g20514"/>
</dbReference>